<gene>
    <name evidence="1" type="ORF">PXEA_LOCUS19741</name>
</gene>
<sequence>MEEQLDRNREQHELERRIEELRRELRVRGLHDDEISRKLGLPQTGMRIYRIIVFRRTLS</sequence>
<dbReference type="EMBL" id="CAAALY010079326">
    <property type="protein sequence ID" value="VEL26301.1"/>
    <property type="molecule type" value="Genomic_DNA"/>
</dbReference>
<reference evidence="1" key="1">
    <citation type="submission" date="2018-11" db="EMBL/GenBank/DDBJ databases">
        <authorList>
            <consortium name="Pathogen Informatics"/>
        </authorList>
    </citation>
    <scope>NUCLEOTIDE SEQUENCE</scope>
</reference>
<comment type="caution">
    <text evidence="1">The sequence shown here is derived from an EMBL/GenBank/DDBJ whole genome shotgun (WGS) entry which is preliminary data.</text>
</comment>
<dbReference type="Proteomes" id="UP000784294">
    <property type="component" value="Unassembled WGS sequence"/>
</dbReference>
<keyword evidence="2" id="KW-1185">Reference proteome</keyword>
<evidence type="ECO:0000313" key="1">
    <source>
        <dbReference type="EMBL" id="VEL26301.1"/>
    </source>
</evidence>
<evidence type="ECO:0000313" key="2">
    <source>
        <dbReference type="Proteomes" id="UP000784294"/>
    </source>
</evidence>
<proteinExistence type="predicted"/>
<protein>
    <submittedName>
        <fullName evidence="1">Uncharacterized protein</fullName>
    </submittedName>
</protein>
<name>A0A448X2J9_9PLAT</name>
<dbReference type="AlphaFoldDB" id="A0A448X2J9"/>
<organism evidence="1 2">
    <name type="scientific">Protopolystoma xenopodis</name>
    <dbReference type="NCBI Taxonomy" id="117903"/>
    <lineage>
        <taxon>Eukaryota</taxon>
        <taxon>Metazoa</taxon>
        <taxon>Spiralia</taxon>
        <taxon>Lophotrochozoa</taxon>
        <taxon>Platyhelminthes</taxon>
        <taxon>Monogenea</taxon>
        <taxon>Polyopisthocotylea</taxon>
        <taxon>Polystomatidea</taxon>
        <taxon>Polystomatidae</taxon>
        <taxon>Protopolystoma</taxon>
    </lineage>
</organism>
<accession>A0A448X2J9</accession>